<dbReference type="Pfam" id="PF21983">
    <property type="entry name" value="NikA-like"/>
    <property type="match status" value="1"/>
</dbReference>
<name>A0AAV3XD13_9CYAN</name>
<reference evidence="1" key="1">
    <citation type="submission" date="2019-10" db="EMBL/GenBank/DDBJ databases">
        <title>Draft genome sequece of Microseira wollei NIES-4236.</title>
        <authorList>
            <person name="Yamaguchi H."/>
            <person name="Suzuki S."/>
            <person name="Kawachi M."/>
        </authorList>
    </citation>
    <scope>NUCLEOTIDE SEQUENCE</scope>
    <source>
        <strain evidence="1">NIES-4236</strain>
    </source>
</reference>
<dbReference type="InterPro" id="IPR053842">
    <property type="entry name" value="NikA-like"/>
</dbReference>
<evidence type="ECO:0000313" key="1">
    <source>
        <dbReference type="EMBL" id="GET38715.1"/>
    </source>
</evidence>
<dbReference type="AlphaFoldDB" id="A0AAV3XD13"/>
<accession>A0AAV3XD13</accession>
<keyword evidence="2" id="KW-1185">Reference proteome</keyword>
<proteinExistence type="predicted"/>
<dbReference type="EMBL" id="BLAY01000050">
    <property type="protein sequence ID" value="GET38715.1"/>
    <property type="molecule type" value="Genomic_DNA"/>
</dbReference>
<protein>
    <recommendedName>
        <fullName evidence="3">Ribbon-helix-helix protein CopG domain-containing protein</fullName>
    </recommendedName>
</protein>
<evidence type="ECO:0008006" key="3">
    <source>
        <dbReference type="Google" id="ProtNLM"/>
    </source>
</evidence>
<dbReference type="RefSeq" id="WP_226582844.1">
    <property type="nucleotide sequence ID" value="NZ_BLAY01000050.1"/>
</dbReference>
<gene>
    <name evidence="1" type="ORF">MiSe_34740</name>
</gene>
<dbReference type="Proteomes" id="UP001050975">
    <property type="component" value="Unassembled WGS sequence"/>
</dbReference>
<organism evidence="1 2">
    <name type="scientific">Microseira wollei NIES-4236</name>
    <dbReference type="NCBI Taxonomy" id="2530354"/>
    <lineage>
        <taxon>Bacteria</taxon>
        <taxon>Bacillati</taxon>
        <taxon>Cyanobacteriota</taxon>
        <taxon>Cyanophyceae</taxon>
        <taxon>Oscillatoriophycideae</taxon>
        <taxon>Aerosakkonematales</taxon>
        <taxon>Aerosakkonemataceae</taxon>
        <taxon>Microseira</taxon>
    </lineage>
</organism>
<comment type="caution">
    <text evidence="1">The sequence shown here is derived from an EMBL/GenBank/DDBJ whole genome shotgun (WGS) entry which is preliminary data.</text>
</comment>
<sequence>MKRIKQYRIRLTEEEDDLLKQKAKSLGTSVADIIRMGINYQIDDLRGRKETELRNNSEFIKNWEKTFEPSLFERFERGMQHRLQIVYLDILNQYKGAVCYADGKFEVVSSINEFESSSEPLPIVEEAQPEIVSEQTVKAEICQSLNRFLGGEWTGDEWIVQIFLSGLKVDLPCSI</sequence>
<evidence type="ECO:0000313" key="2">
    <source>
        <dbReference type="Proteomes" id="UP001050975"/>
    </source>
</evidence>